<evidence type="ECO:0000313" key="3">
    <source>
        <dbReference type="Proteomes" id="UP001488805"/>
    </source>
</evidence>
<protein>
    <recommendedName>
        <fullName evidence="4">Fanconi anemia core complex-associated protein 100</fullName>
    </recommendedName>
</protein>
<name>A0AAW1F7X8_ZOAVI</name>
<evidence type="ECO:0000256" key="1">
    <source>
        <dbReference type="SAM" id="MobiDB-lite"/>
    </source>
</evidence>
<dbReference type="InterPro" id="IPR029251">
    <property type="entry name" value="Faap100"/>
</dbReference>
<comment type="caution">
    <text evidence="2">The sequence shown here is derived from an EMBL/GenBank/DDBJ whole genome shotgun (WGS) entry which is preliminary data.</text>
</comment>
<dbReference type="SUPFAM" id="SSF69322">
    <property type="entry name" value="Tricorn protease domain 2"/>
    <property type="match status" value="1"/>
</dbReference>
<dbReference type="PANTHER" id="PTHR14890">
    <property type="entry name" value="FANCONI ANEMIA CORE COMPLEX-ASSOCIATED PROTEIN 100"/>
    <property type="match status" value="1"/>
</dbReference>
<dbReference type="GO" id="GO:0005654">
    <property type="term" value="C:nucleoplasm"/>
    <property type="evidence" value="ECO:0007669"/>
    <property type="project" value="TreeGrafter"/>
</dbReference>
<evidence type="ECO:0000313" key="2">
    <source>
        <dbReference type="EMBL" id="KAK9530606.1"/>
    </source>
</evidence>
<gene>
    <name evidence="2" type="ORF">VZT92_012097</name>
</gene>
<sequence>MEGRCAVETWAEFGFSATCTPRLKFGLGTDVFLCPGNDEVYVFSSQDRKLAAVIECPAPVTDLVESRDKRFLYVACGSGVYCVSLQSLPSRAQSSPADASFSPAELKMSTEFLAVAEEGVLSLLLVGSVLLTLSQRDASWVLTSYRSSNYEMLSSFSLPLVSGDVHNEAGGKTVMRRRPLLTCVQSSVATPPSSPSTSSTARGGHLCLEPVLFKLLFGIDAALAKSPVVLCGLPDGRLCFLPLRPPGSRLRVLHSLEQPVVFVGASGVMETGPGHAQCLVAVGEQGRVVLIKSDKGGSEGGGNRTVFIEGCVPGPVMCGCVDQKRLYYSTGSDLLVLDLSAVSSEGEGQQMMGTSSTTDAALQSPTSLNVCRVVALAEPTCNTAGEVQLLGLSVRGQLQRMTLPVEREDARLPTVPSTKGGRSVRDLLSAIGDVCERASLLKTAIKSKNQILRHLNQVLNISFLLIASTNTGEPLPIQEKPIRCHAMAGWSRLLQTDSLNLTCVLDNSSPYVLEGGWTLSIAVFPLSRPPGAGGQSSSANFSFPFHNLHPGETLEVSLPLAAAGEASFPMTVSCSLIFSLAGLLGEEAANLPGLQDSCVSLPLNPLTVDWLHALQVTGPTATHRKAASRPSDTTDPIQAFLRSRRIGRGGRGEGGGETEREQHAASVRVSSELLRDTLVLKGSDLDAQGRSKVAPQNVGLSLLEWLLSEAPGGVAAGRQGHKMALSGSVIHAQGPNGHAVKLTAKEVDVGEEESLAAVEVQVESSSIAAVCGLHHAVLRRIQALLQTAPERAASTKSIRSLGLRRALQRAERLLQQIRQSQISGAFGVGVSTGQISQSLLSVYQELRENPLLII</sequence>
<accession>A0AAW1F7X8</accession>
<dbReference type="PANTHER" id="PTHR14890:SF1">
    <property type="entry name" value="FANCONI ANEMIA CORE COMPLEX-ASSOCIATED PROTEIN 100"/>
    <property type="match status" value="1"/>
</dbReference>
<dbReference type="AlphaFoldDB" id="A0AAW1F7X8"/>
<feature type="region of interest" description="Disordered" evidence="1">
    <location>
        <begin position="644"/>
        <end position="667"/>
    </location>
</feature>
<dbReference type="GO" id="GO:0036297">
    <property type="term" value="P:interstrand cross-link repair"/>
    <property type="evidence" value="ECO:0007669"/>
    <property type="project" value="InterPro"/>
</dbReference>
<proteinExistence type="predicted"/>
<dbReference type="Pfam" id="PF15146">
    <property type="entry name" value="FANCAA"/>
    <property type="match status" value="1"/>
</dbReference>
<dbReference type="EMBL" id="JBCEZU010000100">
    <property type="protein sequence ID" value="KAK9530606.1"/>
    <property type="molecule type" value="Genomic_DNA"/>
</dbReference>
<keyword evidence="3" id="KW-1185">Reference proteome</keyword>
<reference evidence="2 3" key="1">
    <citation type="journal article" date="2024" name="Genome Biol. Evol.">
        <title>Chromosome-level genome assembly of the viviparous eelpout Zoarces viviparus.</title>
        <authorList>
            <person name="Fuhrmann N."/>
            <person name="Brasseur M.V."/>
            <person name="Bakowski C.E."/>
            <person name="Podsiadlowski L."/>
            <person name="Prost S."/>
            <person name="Krehenwinkel H."/>
            <person name="Mayer C."/>
        </authorList>
    </citation>
    <scope>NUCLEOTIDE SEQUENCE [LARGE SCALE GENOMIC DNA]</scope>
    <source>
        <strain evidence="2">NO-MEL_2022_Ind0_liver</strain>
    </source>
</reference>
<dbReference type="Proteomes" id="UP001488805">
    <property type="component" value="Unassembled WGS sequence"/>
</dbReference>
<evidence type="ECO:0008006" key="4">
    <source>
        <dbReference type="Google" id="ProtNLM"/>
    </source>
</evidence>
<dbReference type="GO" id="GO:0043240">
    <property type="term" value="C:Fanconi anaemia nuclear complex"/>
    <property type="evidence" value="ECO:0007669"/>
    <property type="project" value="InterPro"/>
</dbReference>
<organism evidence="2 3">
    <name type="scientific">Zoarces viviparus</name>
    <name type="common">Viviparous eelpout</name>
    <name type="synonym">Blennius viviparus</name>
    <dbReference type="NCBI Taxonomy" id="48416"/>
    <lineage>
        <taxon>Eukaryota</taxon>
        <taxon>Metazoa</taxon>
        <taxon>Chordata</taxon>
        <taxon>Craniata</taxon>
        <taxon>Vertebrata</taxon>
        <taxon>Euteleostomi</taxon>
        <taxon>Actinopterygii</taxon>
        <taxon>Neopterygii</taxon>
        <taxon>Teleostei</taxon>
        <taxon>Neoteleostei</taxon>
        <taxon>Acanthomorphata</taxon>
        <taxon>Eupercaria</taxon>
        <taxon>Perciformes</taxon>
        <taxon>Cottioidei</taxon>
        <taxon>Zoarcales</taxon>
        <taxon>Zoarcidae</taxon>
        <taxon>Zoarcinae</taxon>
        <taxon>Zoarces</taxon>
    </lineage>
</organism>